<comment type="pathway">
    <text evidence="4 21">Amino-acid biosynthesis; L-methionine biosynthesis via de novo pathway; L-methionine from L-homocysteine (MetH route): step 1/1.</text>
</comment>
<keyword evidence="12 21" id="KW-0949">S-adenosyl-L-methionine</keyword>
<keyword evidence="8 21" id="KW-0489">Methyltransferase</keyword>
<dbReference type="SUPFAM" id="SSF56507">
    <property type="entry name" value="Methionine synthase activation domain-like"/>
    <property type="match status" value="1"/>
</dbReference>
<comment type="catalytic activity">
    <reaction evidence="1 21">
        <text>(6S)-5-methyl-5,6,7,8-tetrahydrofolate + L-homocysteine = (6S)-5,6,7,8-tetrahydrofolate + L-methionine</text>
        <dbReference type="Rhea" id="RHEA:11172"/>
        <dbReference type="ChEBI" id="CHEBI:18608"/>
        <dbReference type="ChEBI" id="CHEBI:57453"/>
        <dbReference type="ChEBI" id="CHEBI:57844"/>
        <dbReference type="ChEBI" id="CHEBI:58199"/>
        <dbReference type="EC" id="2.1.1.13"/>
    </reaction>
</comment>
<keyword evidence="17 21" id="KW-0170">Cobalt</keyword>
<dbReference type="Pfam" id="PF02310">
    <property type="entry name" value="B12-binding"/>
    <property type="match status" value="1"/>
</dbReference>
<dbReference type="Gene3D" id="3.20.20.330">
    <property type="entry name" value="Homocysteine-binding-like domain"/>
    <property type="match status" value="1"/>
</dbReference>
<feature type="binding site" evidence="22">
    <location>
        <position position="310"/>
    </location>
    <ligand>
        <name>Zn(2+)</name>
        <dbReference type="ChEBI" id="CHEBI:29105"/>
    </ligand>
</feature>
<feature type="domain" description="B12-binding" evidence="26">
    <location>
        <begin position="745"/>
        <end position="880"/>
    </location>
</feature>
<dbReference type="InterPro" id="IPR000489">
    <property type="entry name" value="Pterin-binding_dom"/>
</dbReference>
<evidence type="ECO:0000256" key="18">
    <source>
        <dbReference type="ARBA" id="ARBA00025552"/>
    </source>
</evidence>
<keyword evidence="13 21" id="KW-0479">Metal-binding</keyword>
<dbReference type="SUPFAM" id="SSF82282">
    <property type="entry name" value="Homocysteine S-methyltransferase"/>
    <property type="match status" value="1"/>
</dbReference>
<evidence type="ECO:0000313" key="28">
    <source>
        <dbReference type="EMBL" id="MFL0205705.1"/>
    </source>
</evidence>
<dbReference type="CDD" id="cd00740">
    <property type="entry name" value="MeTr"/>
    <property type="match status" value="1"/>
</dbReference>
<evidence type="ECO:0000256" key="13">
    <source>
        <dbReference type="ARBA" id="ARBA00022723"/>
    </source>
</evidence>
<comment type="domain">
    <text evidence="21">Modular enzyme with four functionally distinct domains. The isolated Hcy-binding domain catalyzes methyl transfer from free methylcobalamin to homocysteine. The Hcy-binding domain in association with the pterin-binding domain catalyzes the methylation of cob(I)alamin by methyltetrahydrofolate and the methylation of homocysteine. The B12-binding domain binds the cofactor. The AdoMet activation domain binds S-adenosyl-L-methionine. Under aerobic conditions cob(I)alamin can be converted to inactive cob(II)alamin. Reductive methylation by S-adenosyl-L-methionine and flavodoxin regenerates methylcobalamin.</text>
</comment>
<organism evidence="28 29">
    <name type="scientific">Aquirufa novilacunae</name>
    <dbReference type="NCBI Taxonomy" id="3139305"/>
    <lineage>
        <taxon>Bacteria</taxon>
        <taxon>Pseudomonadati</taxon>
        <taxon>Bacteroidota</taxon>
        <taxon>Cytophagia</taxon>
        <taxon>Cytophagales</taxon>
        <taxon>Flectobacillaceae</taxon>
        <taxon>Aquirufa</taxon>
    </lineage>
</organism>
<dbReference type="PROSITE" id="PS51337">
    <property type="entry name" value="B12_BINDING_NTER"/>
    <property type="match status" value="1"/>
</dbReference>
<dbReference type="PIRSF" id="PIRSF000381">
    <property type="entry name" value="MetH"/>
    <property type="match status" value="1"/>
</dbReference>
<evidence type="ECO:0000256" key="8">
    <source>
        <dbReference type="ARBA" id="ARBA00022603"/>
    </source>
</evidence>
<evidence type="ECO:0000256" key="19">
    <source>
        <dbReference type="ARBA" id="ARBA00031040"/>
    </source>
</evidence>
<dbReference type="PANTHER" id="PTHR45833:SF1">
    <property type="entry name" value="METHIONINE SYNTHASE"/>
    <property type="match status" value="1"/>
</dbReference>
<dbReference type="PROSITE" id="PS50970">
    <property type="entry name" value="HCY"/>
    <property type="match status" value="1"/>
</dbReference>
<comment type="cofactor">
    <cofactor evidence="3 21">
        <name>methylcob(III)alamin</name>
        <dbReference type="ChEBI" id="CHEBI:28115"/>
    </cofactor>
</comment>
<evidence type="ECO:0000256" key="22">
    <source>
        <dbReference type="PROSITE-ProRule" id="PRU00333"/>
    </source>
</evidence>
<evidence type="ECO:0000259" key="23">
    <source>
        <dbReference type="PROSITE" id="PS50970"/>
    </source>
</evidence>
<dbReference type="Gene3D" id="1.10.288.10">
    <property type="entry name" value="Cobalamin-dependent Methionine Synthase, domain 2"/>
    <property type="match status" value="1"/>
</dbReference>
<evidence type="ECO:0000256" key="6">
    <source>
        <dbReference type="ARBA" id="ARBA00012032"/>
    </source>
</evidence>
<accession>A0ABW8STS4</accession>
<comment type="function">
    <text evidence="18 21">Catalyzes the transfer of a methyl group from methyl-cobalamin to homocysteine, yielding enzyme-bound cob(I)alamin and methionine. Subsequently, remethylates the cofactor using methyltetrahydrofolate.</text>
</comment>
<evidence type="ECO:0000256" key="12">
    <source>
        <dbReference type="ARBA" id="ARBA00022691"/>
    </source>
</evidence>
<dbReference type="Pfam" id="PF02965">
    <property type="entry name" value="Met_synt_B12"/>
    <property type="match status" value="1"/>
</dbReference>
<protein>
    <recommendedName>
        <fullName evidence="7 20">Methionine synthase</fullName>
        <ecNumber evidence="6 20">2.1.1.13</ecNumber>
    </recommendedName>
    <alternativeName>
        <fullName evidence="19 21">5-methyltetrahydrofolate--homocysteine methyltransferase</fullName>
    </alternativeName>
</protein>
<dbReference type="Pfam" id="PF02574">
    <property type="entry name" value="S-methyl_trans"/>
    <property type="match status" value="1"/>
</dbReference>
<keyword evidence="10 21" id="KW-0846">Cobalamin</keyword>
<feature type="binding site" evidence="22">
    <location>
        <position position="247"/>
    </location>
    <ligand>
        <name>Zn(2+)</name>
        <dbReference type="ChEBI" id="CHEBI:29105"/>
    </ligand>
</feature>
<evidence type="ECO:0000256" key="15">
    <source>
        <dbReference type="ARBA" id="ARBA00022833"/>
    </source>
</evidence>
<dbReference type="Gene3D" id="3.20.20.20">
    <property type="entry name" value="Dihydropteroate synthase-like"/>
    <property type="match status" value="1"/>
</dbReference>
<dbReference type="Gene3D" id="3.10.196.10">
    <property type="entry name" value="Vitamin B12-dependent methionine synthase, activation domain"/>
    <property type="match status" value="1"/>
</dbReference>
<dbReference type="SUPFAM" id="SSF52242">
    <property type="entry name" value="Cobalamin (vitamin B12)-binding domain"/>
    <property type="match status" value="1"/>
</dbReference>
<dbReference type="InterPro" id="IPR036724">
    <property type="entry name" value="Cobalamin-bd_sf"/>
</dbReference>
<dbReference type="InterPro" id="IPR006158">
    <property type="entry name" value="Cobalamin-bd"/>
</dbReference>
<comment type="cofactor">
    <cofactor evidence="2 21 22">
        <name>Zn(2+)</name>
        <dbReference type="ChEBI" id="CHEBI:29105"/>
    </cofactor>
</comment>
<dbReference type="Pfam" id="PF02607">
    <property type="entry name" value="B12-binding_2"/>
    <property type="match status" value="1"/>
</dbReference>
<evidence type="ECO:0000256" key="7">
    <source>
        <dbReference type="ARBA" id="ARBA00013998"/>
    </source>
</evidence>
<dbReference type="CDD" id="cd02069">
    <property type="entry name" value="methionine_synthase_B12_BD"/>
    <property type="match status" value="1"/>
</dbReference>
<dbReference type="PROSITE" id="PS50974">
    <property type="entry name" value="ADOMET_ACTIVATION"/>
    <property type="match status" value="1"/>
</dbReference>
<name>A0ABW8STS4_9BACT</name>
<reference evidence="28 29" key="1">
    <citation type="submission" date="2024-07" db="EMBL/GenBank/DDBJ databases">
        <authorList>
            <person name="Pitt A."/>
            <person name="Hahn M.W."/>
        </authorList>
    </citation>
    <scope>NUCLEOTIDE SEQUENCE [LARGE SCALE GENOMIC DNA]</scope>
    <source>
        <strain evidence="28 29">2-AUSEE-184A6</strain>
    </source>
</reference>
<evidence type="ECO:0000256" key="14">
    <source>
        <dbReference type="ARBA" id="ARBA00022737"/>
    </source>
</evidence>
<dbReference type="InterPro" id="IPR003726">
    <property type="entry name" value="HCY_dom"/>
</dbReference>
<evidence type="ECO:0000256" key="16">
    <source>
        <dbReference type="ARBA" id="ARBA00023167"/>
    </source>
</evidence>
<feature type="domain" description="B12-binding N-terminal" evidence="27">
    <location>
        <begin position="647"/>
        <end position="741"/>
    </location>
</feature>
<evidence type="ECO:0000259" key="26">
    <source>
        <dbReference type="PROSITE" id="PS51332"/>
    </source>
</evidence>
<feature type="domain" description="AdoMet activation" evidence="25">
    <location>
        <begin position="897"/>
        <end position="1252"/>
    </location>
</feature>
<dbReference type="NCBIfam" id="NF007024">
    <property type="entry name" value="PRK09490.1"/>
    <property type="match status" value="1"/>
</dbReference>
<dbReference type="InterPro" id="IPR037010">
    <property type="entry name" value="VitB12-dep_Met_synth_activ_sf"/>
</dbReference>
<dbReference type="InterPro" id="IPR004223">
    <property type="entry name" value="VitB12-dep_Met_synth_activ_dom"/>
</dbReference>
<evidence type="ECO:0000256" key="20">
    <source>
        <dbReference type="NCBIfam" id="TIGR02082"/>
    </source>
</evidence>
<dbReference type="GO" id="GO:0032259">
    <property type="term" value="P:methylation"/>
    <property type="evidence" value="ECO:0007669"/>
    <property type="project" value="UniProtKB-KW"/>
</dbReference>
<keyword evidence="14" id="KW-0677">Repeat</keyword>
<evidence type="ECO:0000256" key="11">
    <source>
        <dbReference type="ARBA" id="ARBA00022679"/>
    </source>
</evidence>
<dbReference type="InterPro" id="IPR003759">
    <property type="entry name" value="Cbl-bd_cap"/>
</dbReference>
<gene>
    <name evidence="28" type="primary">metH</name>
    <name evidence="28" type="ORF">V7S74_03030</name>
</gene>
<dbReference type="InterPro" id="IPR011005">
    <property type="entry name" value="Dihydropteroate_synth-like_sf"/>
</dbReference>
<dbReference type="EC" id="2.1.1.13" evidence="6 20"/>
<comment type="caution">
    <text evidence="28">The sequence shown here is derived from an EMBL/GenBank/DDBJ whole genome shotgun (WGS) entry which is preliminary data.</text>
</comment>
<sequence length="1252" mass="138785">MQRPNIKDVLREKILVLDGAMGSLIQQYNLTDADYRGERFKNFPHEVKGNNDLLSITRPDVIKEIHAKYFTAGADIAETNTFSGTSIAMADYHMEDLVYELNYESAKIAREVADEFTAKDPSKPRYVAGSIGPTNRTLSLSPDVNDPGYRAVTFDELVIAYTEQIHGLVEGGADLLLVETIFDTLNAKAALYAIDQYFKQHPSKPYLPVMVSGTITDASGRTLSGQTTEAFLTSVSHMPLLSVGLNCALGADLMRPYVKTLNDKSPFLVSAHPNAGLPNEMGEYDQSPAEMAVIIDDFLANGFLNIIGGCCGTTPAHIHAIAEVAAKHKPHVIPEENVNQKLSGLEPLEITELTNFVNVGERCNVTGSKKFARLIREEKFEEAIAVAREQVDGGAQILDINMDEGMIDGVKMMPQFLNLLMAEPDIARLPIMIDSSKWEVIEAGLKCVQGKSVVNSISLKEGEEKFIESANKVKMYGASVVVMAFDETGQADSYERRIEICKRAYDILVDQVGFPAQDIIFDPNILTVATGIEEHNNYAVDFIKATKWIKENLPYAKVSGGVSNISFSFRGNELVREAMHTVFLYHAIKAGMDLGIVNASQLGVYDDIDKTLRDLCEDVLLNRNPESTEKLVAYAETVKSAGKEQVVDDAWRKESVNKRLEHALIKGLTEFIDEDVEEARQLVERPIQVIEGPLMDGMNVVGDLFGEGKMFLPQVVKSARVMKKAVAYLLPFIEAEKKGGESSSAGKILMATVKGDVHDIGKNIVGVVLACNNYEVIDIGVMVPCDKILAAAKEHNVDIIGLSGLITPSLDEMVYVAKEMERLGFKVPLLIGGATTSRIHTAVKIDPHYSGPVIHVLDASRSVPVAGRLLQSELTSQEIFTEIKSEYAELRTAHAARQQEKNYLSIDQARVKSSGIDWTGFKAKKPSFLGVKYFEDYSLEEIAKYIDWTPFFSTWQLSGKYPRIFDNEVVGKEAKKLFDDAQALLKEIIVNKSLQAKAALGFFPANSLGDDIILHDYVEKALEVACEKHGSHQQVSYEIHTKDESSDKSQWLHHLRQQGQKASTLPNRCLSDFVAPLNSGETDYIGAFAVTTGLGIEALLDKYEKEHDDYNSIMVKALADRLAEAFAELLHERVRREFWGYASEETLSNEDLIAEKYQGIRPAPGYPACPDHTEKKRLFELLDAEKQIGIQLTESYAMYPASAVSGFYFSHPESTYFGLGKIAKDQVTDYAKRKGMSLDDVERWLSPVLNYD</sequence>
<dbReference type="SUPFAM" id="SSF47644">
    <property type="entry name" value="Methionine synthase domain"/>
    <property type="match status" value="1"/>
</dbReference>
<dbReference type="Gene3D" id="3.40.50.280">
    <property type="entry name" value="Cobalamin-binding domain"/>
    <property type="match status" value="1"/>
</dbReference>
<dbReference type="NCBIfam" id="TIGR02082">
    <property type="entry name" value="metH"/>
    <property type="match status" value="1"/>
</dbReference>
<dbReference type="SUPFAM" id="SSF51717">
    <property type="entry name" value="Dihydropteroate synthetase-like"/>
    <property type="match status" value="1"/>
</dbReference>
<evidence type="ECO:0000256" key="5">
    <source>
        <dbReference type="ARBA" id="ARBA00010398"/>
    </source>
</evidence>
<dbReference type="InterPro" id="IPR036594">
    <property type="entry name" value="Meth_synthase_dom"/>
</dbReference>
<dbReference type="GO" id="GO:0008705">
    <property type="term" value="F:methionine synthase activity"/>
    <property type="evidence" value="ECO:0007669"/>
    <property type="project" value="UniProtKB-EC"/>
</dbReference>
<feature type="domain" description="Pterin-binding" evidence="24">
    <location>
        <begin position="356"/>
        <end position="617"/>
    </location>
</feature>
<keyword evidence="9 21" id="KW-0028">Amino-acid biosynthesis</keyword>
<evidence type="ECO:0000259" key="27">
    <source>
        <dbReference type="PROSITE" id="PS51337"/>
    </source>
</evidence>
<evidence type="ECO:0000256" key="1">
    <source>
        <dbReference type="ARBA" id="ARBA00001700"/>
    </source>
</evidence>
<evidence type="ECO:0000313" key="29">
    <source>
        <dbReference type="Proteomes" id="UP001623559"/>
    </source>
</evidence>
<evidence type="ECO:0000256" key="3">
    <source>
        <dbReference type="ARBA" id="ARBA00001956"/>
    </source>
</evidence>
<dbReference type="PROSITE" id="PS51332">
    <property type="entry name" value="B12_BINDING"/>
    <property type="match status" value="1"/>
</dbReference>
<feature type="domain" description="Hcy-binding" evidence="23">
    <location>
        <begin position="3"/>
        <end position="325"/>
    </location>
</feature>
<dbReference type="EMBL" id="JBEWZG010000001">
    <property type="protein sequence ID" value="MFL0205705.1"/>
    <property type="molecule type" value="Genomic_DNA"/>
</dbReference>
<proteinExistence type="inferred from homology"/>
<dbReference type="PANTHER" id="PTHR45833">
    <property type="entry name" value="METHIONINE SYNTHASE"/>
    <property type="match status" value="1"/>
</dbReference>
<feature type="binding site" evidence="22">
    <location>
        <position position="311"/>
    </location>
    <ligand>
        <name>Zn(2+)</name>
        <dbReference type="ChEBI" id="CHEBI:29105"/>
    </ligand>
</feature>
<dbReference type="Proteomes" id="UP001623559">
    <property type="component" value="Unassembled WGS sequence"/>
</dbReference>
<dbReference type="InterPro" id="IPR033706">
    <property type="entry name" value="Met_synthase_B12-bd"/>
</dbReference>
<dbReference type="InterPro" id="IPR036589">
    <property type="entry name" value="HCY_dom_sf"/>
</dbReference>
<evidence type="ECO:0000256" key="2">
    <source>
        <dbReference type="ARBA" id="ARBA00001947"/>
    </source>
</evidence>
<dbReference type="RefSeq" id="WP_406777288.1">
    <property type="nucleotide sequence ID" value="NZ_JBEWZG010000001.1"/>
</dbReference>
<evidence type="ECO:0000256" key="10">
    <source>
        <dbReference type="ARBA" id="ARBA00022628"/>
    </source>
</evidence>
<dbReference type="InterPro" id="IPR011822">
    <property type="entry name" value="MetH"/>
</dbReference>
<evidence type="ECO:0000256" key="17">
    <source>
        <dbReference type="ARBA" id="ARBA00023285"/>
    </source>
</evidence>
<evidence type="ECO:0000256" key="9">
    <source>
        <dbReference type="ARBA" id="ARBA00022605"/>
    </source>
</evidence>
<dbReference type="PROSITE" id="PS50972">
    <property type="entry name" value="PTERIN_BINDING"/>
    <property type="match status" value="1"/>
</dbReference>
<keyword evidence="15 21" id="KW-0862">Zinc</keyword>
<dbReference type="SMART" id="SM01018">
    <property type="entry name" value="B12-binding_2"/>
    <property type="match status" value="1"/>
</dbReference>
<dbReference type="InterPro" id="IPR050554">
    <property type="entry name" value="Met_Synthase/Corrinoid"/>
</dbReference>
<comment type="similarity">
    <text evidence="5">Belongs to the vitamin-B12 dependent methionine synthase family.</text>
</comment>
<dbReference type="Gene3D" id="1.10.1240.10">
    <property type="entry name" value="Methionine synthase domain"/>
    <property type="match status" value="1"/>
</dbReference>
<evidence type="ECO:0000256" key="4">
    <source>
        <dbReference type="ARBA" id="ARBA00005178"/>
    </source>
</evidence>
<dbReference type="Pfam" id="PF00809">
    <property type="entry name" value="Pterin_bind"/>
    <property type="match status" value="1"/>
</dbReference>
<evidence type="ECO:0000259" key="24">
    <source>
        <dbReference type="PROSITE" id="PS50972"/>
    </source>
</evidence>
<keyword evidence="11 21" id="KW-0808">Transferase</keyword>
<evidence type="ECO:0000256" key="21">
    <source>
        <dbReference type="PIRNR" id="PIRNR000381"/>
    </source>
</evidence>
<keyword evidence="16 21" id="KW-0486">Methionine biosynthesis</keyword>
<evidence type="ECO:0000259" key="25">
    <source>
        <dbReference type="PROSITE" id="PS50974"/>
    </source>
</evidence>